<dbReference type="Pfam" id="PF20684">
    <property type="entry name" value="Fung_rhodopsin"/>
    <property type="match status" value="1"/>
</dbReference>
<evidence type="ECO:0000259" key="8">
    <source>
        <dbReference type="Pfam" id="PF20684"/>
    </source>
</evidence>
<keyword evidence="4 7" id="KW-0472">Membrane</keyword>
<dbReference type="EMBL" id="LGRN01000549">
    <property type="protein sequence ID" value="OJD11417.1"/>
    <property type="molecule type" value="Genomic_DNA"/>
</dbReference>
<feature type="transmembrane region" description="Helical" evidence="7">
    <location>
        <begin position="137"/>
        <end position="155"/>
    </location>
</feature>
<proteinExistence type="inferred from homology"/>
<keyword evidence="10" id="KW-1185">Reference proteome</keyword>
<dbReference type="GO" id="GO:0016020">
    <property type="term" value="C:membrane"/>
    <property type="evidence" value="ECO:0007669"/>
    <property type="project" value="UniProtKB-SubCell"/>
</dbReference>
<evidence type="ECO:0000313" key="9">
    <source>
        <dbReference type="EMBL" id="OJD11417.1"/>
    </source>
</evidence>
<accession>A0A1J9P3W1</accession>
<dbReference type="Proteomes" id="UP000182235">
    <property type="component" value="Unassembled WGS sequence"/>
</dbReference>
<dbReference type="PANTHER" id="PTHR33048:SF162">
    <property type="entry name" value="SATRATOXIN BIOSYNTHESIS SC1 CLUSTER PROTEIN 4"/>
    <property type="match status" value="1"/>
</dbReference>
<dbReference type="VEuPathDB" id="FungiDB:AJ78_07813"/>
<evidence type="ECO:0000256" key="1">
    <source>
        <dbReference type="ARBA" id="ARBA00004141"/>
    </source>
</evidence>
<keyword evidence="2 7" id="KW-0812">Transmembrane</keyword>
<dbReference type="AlphaFoldDB" id="A0A1J9P3W1"/>
<comment type="caution">
    <text evidence="9">The sequence shown here is derived from an EMBL/GenBank/DDBJ whole genome shotgun (WGS) entry which is preliminary data.</text>
</comment>
<feature type="transmembrane region" description="Helical" evidence="7">
    <location>
        <begin position="36"/>
        <end position="55"/>
    </location>
</feature>
<evidence type="ECO:0000256" key="3">
    <source>
        <dbReference type="ARBA" id="ARBA00022989"/>
    </source>
</evidence>
<sequence length="314" mass="34871">MYRWVTWTLWGIGVATTIGRAILRFQVQKTYLAEDYLAFICLIFLTAVTGLGTILEPTFGDIHSCLMNAERVDINLKVAISADVGSDLLSTVVPHPLPPTPLTRVSRLYRDHKLTRPVMILPLFLLMKARISAKQKLGLACMFSLGLIIIVIAFVRLSEIKKVIGIDERDDTVLIQAPIRFALWSQIEGSIALLVTNIPAFRSLIAPPGGISIRPANQYCGRPSFPQLSRRARAVEGSDVAGQKRTSKPRLSRPSLEMHNLHSESSSDGNPEELGEGQAQRRSTLAILRTTEVNIQSHMRDDERYVSHPFVPPA</sequence>
<feature type="region of interest" description="Disordered" evidence="6">
    <location>
        <begin position="233"/>
        <end position="284"/>
    </location>
</feature>
<keyword evidence="3 7" id="KW-1133">Transmembrane helix</keyword>
<dbReference type="STRING" id="1447872.A0A1J9P3W1"/>
<dbReference type="OrthoDB" id="444631at2759"/>
<comment type="subcellular location">
    <subcellularLocation>
        <location evidence="1">Membrane</location>
        <topology evidence="1">Multi-pass membrane protein</topology>
    </subcellularLocation>
</comment>
<dbReference type="InterPro" id="IPR052337">
    <property type="entry name" value="SAT4-like"/>
</dbReference>
<evidence type="ECO:0000256" key="7">
    <source>
        <dbReference type="SAM" id="Phobius"/>
    </source>
</evidence>
<dbReference type="PANTHER" id="PTHR33048">
    <property type="entry name" value="PTH11-LIKE INTEGRAL MEMBRANE PROTEIN (AFU_ORTHOLOGUE AFUA_5G11245)"/>
    <property type="match status" value="1"/>
</dbReference>
<evidence type="ECO:0000256" key="5">
    <source>
        <dbReference type="ARBA" id="ARBA00038359"/>
    </source>
</evidence>
<dbReference type="InterPro" id="IPR049326">
    <property type="entry name" value="Rhodopsin_dom_fungi"/>
</dbReference>
<feature type="domain" description="Rhodopsin" evidence="8">
    <location>
        <begin position="118"/>
        <end position="205"/>
    </location>
</feature>
<comment type="similarity">
    <text evidence="5">Belongs to the SAT4 family.</text>
</comment>
<evidence type="ECO:0000256" key="2">
    <source>
        <dbReference type="ARBA" id="ARBA00022692"/>
    </source>
</evidence>
<evidence type="ECO:0000256" key="6">
    <source>
        <dbReference type="SAM" id="MobiDB-lite"/>
    </source>
</evidence>
<protein>
    <recommendedName>
        <fullName evidence="8">Rhodopsin domain-containing protein</fullName>
    </recommendedName>
</protein>
<organism evidence="9 10">
    <name type="scientific">Emergomyces pasteurianus Ep9510</name>
    <dbReference type="NCBI Taxonomy" id="1447872"/>
    <lineage>
        <taxon>Eukaryota</taxon>
        <taxon>Fungi</taxon>
        <taxon>Dikarya</taxon>
        <taxon>Ascomycota</taxon>
        <taxon>Pezizomycotina</taxon>
        <taxon>Eurotiomycetes</taxon>
        <taxon>Eurotiomycetidae</taxon>
        <taxon>Onygenales</taxon>
        <taxon>Ajellomycetaceae</taxon>
        <taxon>Emergomyces</taxon>
    </lineage>
</organism>
<gene>
    <name evidence="9" type="ORF">AJ78_07813</name>
</gene>
<evidence type="ECO:0000256" key="4">
    <source>
        <dbReference type="ARBA" id="ARBA00023136"/>
    </source>
</evidence>
<name>A0A1J9P3W1_9EURO</name>
<reference evidence="9 10" key="1">
    <citation type="submission" date="2015-07" db="EMBL/GenBank/DDBJ databases">
        <title>Emmonsia species relationships and genome sequence.</title>
        <authorList>
            <consortium name="The Broad Institute Genomics Platform"/>
            <person name="Cuomo C.A."/>
            <person name="Munoz J.F."/>
            <person name="Imamovic A."/>
            <person name="Priest M.E."/>
            <person name="Young S."/>
            <person name="Clay O.K."/>
            <person name="McEwen J.G."/>
        </authorList>
    </citation>
    <scope>NUCLEOTIDE SEQUENCE [LARGE SCALE GENOMIC DNA]</scope>
    <source>
        <strain evidence="9 10">UAMH 9510</strain>
    </source>
</reference>
<evidence type="ECO:0000313" key="10">
    <source>
        <dbReference type="Proteomes" id="UP000182235"/>
    </source>
</evidence>